<evidence type="ECO:0000256" key="14">
    <source>
        <dbReference type="ARBA" id="ARBA00025228"/>
    </source>
</evidence>
<comment type="pathway">
    <text evidence="3 19">Cofactor biosynthesis; adenosylcobalamin biosynthesis; adenosylcobalamin from cob(II)yrinate a,c-diamide: step 7/7.</text>
</comment>
<evidence type="ECO:0000256" key="13">
    <source>
        <dbReference type="ARBA" id="ARBA00023136"/>
    </source>
</evidence>
<dbReference type="PANTHER" id="PTHR34148:SF1">
    <property type="entry name" value="ADENOSYLCOBINAMIDE-GDP RIBAZOLETRANSFERASE"/>
    <property type="match status" value="1"/>
</dbReference>
<comment type="cofactor">
    <cofactor evidence="1 19">
        <name>Mg(2+)</name>
        <dbReference type="ChEBI" id="CHEBI:18420"/>
    </cofactor>
</comment>
<comment type="similarity">
    <text evidence="4 19">Belongs to the CobS family.</text>
</comment>
<comment type="subcellular location">
    <subcellularLocation>
        <location evidence="2 19">Cell membrane</location>
        <topology evidence="2 19">Multi-pass membrane protein</topology>
    </subcellularLocation>
</comment>
<organism evidence="20 21">
    <name type="scientific">Clostridium tanneri</name>
    <dbReference type="NCBI Taxonomy" id="3037988"/>
    <lineage>
        <taxon>Bacteria</taxon>
        <taxon>Bacillati</taxon>
        <taxon>Bacillota</taxon>
        <taxon>Clostridia</taxon>
        <taxon>Eubacteriales</taxon>
        <taxon>Clostridiaceae</taxon>
        <taxon>Clostridium</taxon>
    </lineage>
</organism>
<dbReference type="Proteomes" id="UP001281656">
    <property type="component" value="Unassembled WGS sequence"/>
</dbReference>
<dbReference type="GO" id="GO:0051073">
    <property type="term" value="F:adenosylcobinamide-GDP ribazoletransferase activity"/>
    <property type="evidence" value="ECO:0007669"/>
    <property type="project" value="UniProtKB-EC"/>
</dbReference>
<evidence type="ECO:0000256" key="5">
    <source>
        <dbReference type="ARBA" id="ARBA00013200"/>
    </source>
</evidence>
<keyword evidence="7 19" id="KW-1003">Cell membrane</keyword>
<evidence type="ECO:0000256" key="10">
    <source>
        <dbReference type="ARBA" id="ARBA00022692"/>
    </source>
</evidence>
<feature type="transmembrane region" description="Helical" evidence="19">
    <location>
        <begin position="228"/>
        <end position="248"/>
    </location>
</feature>
<sequence>MKRIIQNLLLMVQFLTRIPVNLNLPCEKEDFKRGAIFLPVVGFIIGAIQWGIYELFIRILPLEPTIVIILLAGIIVTGALHLDGVGDTCDGFFAFKGNDRIIEIMKDSRIGSYACISVIFDLLFKYALFSSIAPSFPIGIIVVPIISRFTTVFIITIGKNAKKTGSGNLFVENVGKLQLFISFLLTTGILILMMNAIHVIILLFAGVVFTAIFNEFSKSKIGGITGDILGANNELVEILTLILIAVILR</sequence>
<accession>A0ABU4JSY2</accession>
<gene>
    <name evidence="19 20" type="primary">cobS</name>
    <name evidence="20" type="ORF">P8V03_08635</name>
</gene>
<comment type="function">
    <text evidence="14 19">Joins adenosylcobinamide-GDP and alpha-ribazole to generate adenosylcobalamin (Ado-cobalamin). Also synthesizes adenosylcobalamin 5'-phosphate from adenosylcobinamide-GDP and alpha-ribazole 5'-phosphate.</text>
</comment>
<keyword evidence="12 19" id="KW-1133">Transmembrane helix</keyword>
<protein>
    <recommendedName>
        <fullName evidence="6 19">Adenosylcobinamide-GDP ribazoletransferase</fullName>
        <ecNumber evidence="5 19">2.7.8.26</ecNumber>
    </recommendedName>
    <alternativeName>
        <fullName evidence="16 19">Cobalamin synthase</fullName>
    </alternativeName>
    <alternativeName>
        <fullName evidence="15 19">Cobalamin-5'-phosphate synthase</fullName>
    </alternativeName>
</protein>
<keyword evidence="21" id="KW-1185">Reference proteome</keyword>
<dbReference type="InterPro" id="IPR003805">
    <property type="entry name" value="CobS"/>
</dbReference>
<dbReference type="PANTHER" id="PTHR34148">
    <property type="entry name" value="ADENOSYLCOBINAMIDE-GDP RIBAZOLETRANSFERASE"/>
    <property type="match status" value="1"/>
</dbReference>
<evidence type="ECO:0000256" key="7">
    <source>
        <dbReference type="ARBA" id="ARBA00022475"/>
    </source>
</evidence>
<comment type="catalytic activity">
    <reaction evidence="18 19">
        <text>alpha-ribazole 5'-phosphate + adenosylcob(III)inamide-GDP = adenosylcob(III)alamin 5'-phosphate + GMP + H(+)</text>
        <dbReference type="Rhea" id="RHEA:23560"/>
        <dbReference type="ChEBI" id="CHEBI:15378"/>
        <dbReference type="ChEBI" id="CHEBI:57918"/>
        <dbReference type="ChEBI" id="CHEBI:58115"/>
        <dbReference type="ChEBI" id="CHEBI:60487"/>
        <dbReference type="ChEBI" id="CHEBI:60493"/>
        <dbReference type="EC" id="2.7.8.26"/>
    </reaction>
</comment>
<keyword evidence="13 19" id="KW-0472">Membrane</keyword>
<evidence type="ECO:0000313" key="21">
    <source>
        <dbReference type="Proteomes" id="UP001281656"/>
    </source>
</evidence>
<evidence type="ECO:0000256" key="15">
    <source>
        <dbReference type="ARBA" id="ARBA00032605"/>
    </source>
</evidence>
<evidence type="ECO:0000256" key="9">
    <source>
        <dbReference type="ARBA" id="ARBA00022679"/>
    </source>
</evidence>
<feature type="transmembrane region" description="Helical" evidence="19">
    <location>
        <begin position="35"/>
        <end position="53"/>
    </location>
</feature>
<evidence type="ECO:0000256" key="19">
    <source>
        <dbReference type="HAMAP-Rule" id="MF_00719"/>
    </source>
</evidence>
<evidence type="ECO:0000256" key="2">
    <source>
        <dbReference type="ARBA" id="ARBA00004651"/>
    </source>
</evidence>
<evidence type="ECO:0000256" key="16">
    <source>
        <dbReference type="ARBA" id="ARBA00032853"/>
    </source>
</evidence>
<feature type="transmembrane region" description="Helical" evidence="19">
    <location>
        <begin position="135"/>
        <end position="158"/>
    </location>
</feature>
<evidence type="ECO:0000313" key="20">
    <source>
        <dbReference type="EMBL" id="MDW8801222.1"/>
    </source>
</evidence>
<keyword evidence="10 19" id="KW-0812">Transmembrane</keyword>
<feature type="transmembrane region" description="Helical" evidence="19">
    <location>
        <begin position="110"/>
        <end position="129"/>
    </location>
</feature>
<dbReference type="Pfam" id="PF02654">
    <property type="entry name" value="CobS"/>
    <property type="match status" value="1"/>
</dbReference>
<comment type="caution">
    <text evidence="20">The sequence shown here is derived from an EMBL/GenBank/DDBJ whole genome shotgun (WGS) entry which is preliminary data.</text>
</comment>
<proteinExistence type="inferred from homology"/>
<evidence type="ECO:0000256" key="17">
    <source>
        <dbReference type="ARBA" id="ARBA00048623"/>
    </source>
</evidence>
<dbReference type="EC" id="2.7.8.26" evidence="5 19"/>
<dbReference type="EMBL" id="JARUJP010000008">
    <property type="protein sequence ID" value="MDW8801222.1"/>
    <property type="molecule type" value="Genomic_DNA"/>
</dbReference>
<reference evidence="20 21" key="1">
    <citation type="submission" date="2023-04" db="EMBL/GenBank/DDBJ databases">
        <title>Clostridium tannerae sp. nov., isolated from the fecal material of an alpaca.</title>
        <authorList>
            <person name="Miller S."/>
            <person name="Hendry M."/>
            <person name="King J."/>
            <person name="Sankaranarayanan K."/>
            <person name="Lawson P.A."/>
        </authorList>
    </citation>
    <scope>NUCLEOTIDE SEQUENCE [LARGE SCALE GENOMIC DNA]</scope>
    <source>
        <strain evidence="20 21">A1-XYC3</strain>
    </source>
</reference>
<feature type="transmembrane region" description="Helical" evidence="19">
    <location>
        <begin position="65"/>
        <end position="82"/>
    </location>
</feature>
<evidence type="ECO:0000256" key="11">
    <source>
        <dbReference type="ARBA" id="ARBA00022842"/>
    </source>
</evidence>
<keyword evidence="11 19" id="KW-0460">Magnesium</keyword>
<name>A0ABU4JSY2_9CLOT</name>
<evidence type="ECO:0000256" key="4">
    <source>
        <dbReference type="ARBA" id="ARBA00010561"/>
    </source>
</evidence>
<evidence type="ECO:0000256" key="1">
    <source>
        <dbReference type="ARBA" id="ARBA00001946"/>
    </source>
</evidence>
<evidence type="ECO:0000256" key="18">
    <source>
        <dbReference type="ARBA" id="ARBA00049504"/>
    </source>
</evidence>
<feature type="transmembrane region" description="Helical" evidence="19">
    <location>
        <begin position="179"/>
        <end position="208"/>
    </location>
</feature>
<dbReference type="HAMAP" id="MF_00719">
    <property type="entry name" value="CobS"/>
    <property type="match status" value="1"/>
</dbReference>
<keyword evidence="8 19" id="KW-0169">Cobalamin biosynthesis</keyword>
<comment type="catalytic activity">
    <reaction evidence="17 19">
        <text>alpha-ribazole + adenosylcob(III)inamide-GDP = adenosylcob(III)alamin + GMP + H(+)</text>
        <dbReference type="Rhea" id="RHEA:16049"/>
        <dbReference type="ChEBI" id="CHEBI:10329"/>
        <dbReference type="ChEBI" id="CHEBI:15378"/>
        <dbReference type="ChEBI" id="CHEBI:18408"/>
        <dbReference type="ChEBI" id="CHEBI:58115"/>
        <dbReference type="ChEBI" id="CHEBI:60487"/>
        <dbReference type="EC" id="2.7.8.26"/>
    </reaction>
</comment>
<dbReference type="NCBIfam" id="TIGR00317">
    <property type="entry name" value="cobS"/>
    <property type="match status" value="1"/>
</dbReference>
<evidence type="ECO:0000256" key="6">
    <source>
        <dbReference type="ARBA" id="ARBA00015850"/>
    </source>
</evidence>
<evidence type="ECO:0000256" key="12">
    <source>
        <dbReference type="ARBA" id="ARBA00022989"/>
    </source>
</evidence>
<evidence type="ECO:0000256" key="8">
    <source>
        <dbReference type="ARBA" id="ARBA00022573"/>
    </source>
</evidence>
<keyword evidence="9 19" id="KW-0808">Transferase</keyword>
<dbReference type="RefSeq" id="WP_318797880.1">
    <property type="nucleotide sequence ID" value="NZ_JARUJP010000008.1"/>
</dbReference>
<evidence type="ECO:0000256" key="3">
    <source>
        <dbReference type="ARBA" id="ARBA00004663"/>
    </source>
</evidence>